<keyword evidence="6" id="KW-1185">Reference proteome</keyword>
<name>A0ABV9T2X8_9BACT</name>
<dbReference type="SMART" id="SM00738">
    <property type="entry name" value="NGN"/>
    <property type="match status" value="1"/>
</dbReference>
<organism evidence="5 6">
    <name type="scientific">Negadavirga shengliensis</name>
    <dbReference type="NCBI Taxonomy" id="1389218"/>
    <lineage>
        <taxon>Bacteria</taxon>
        <taxon>Pseudomonadati</taxon>
        <taxon>Bacteroidota</taxon>
        <taxon>Cytophagia</taxon>
        <taxon>Cytophagales</taxon>
        <taxon>Cyclobacteriaceae</taxon>
        <taxon>Negadavirga</taxon>
    </lineage>
</organism>
<dbReference type="InterPro" id="IPR043425">
    <property type="entry name" value="NusG-like"/>
</dbReference>
<dbReference type="SUPFAM" id="SSF82679">
    <property type="entry name" value="N-utilization substance G protein NusG, N-terminal domain"/>
    <property type="match status" value="1"/>
</dbReference>
<reference evidence="6" key="1">
    <citation type="journal article" date="2019" name="Int. J. Syst. Evol. Microbiol.">
        <title>The Global Catalogue of Microorganisms (GCM) 10K type strain sequencing project: providing services to taxonomists for standard genome sequencing and annotation.</title>
        <authorList>
            <consortium name="The Broad Institute Genomics Platform"/>
            <consortium name="The Broad Institute Genome Sequencing Center for Infectious Disease"/>
            <person name="Wu L."/>
            <person name="Ma J."/>
        </authorList>
    </citation>
    <scope>NUCLEOTIDE SEQUENCE [LARGE SCALE GENOMIC DNA]</scope>
    <source>
        <strain evidence="6">CGMCC 4.7466</strain>
    </source>
</reference>
<sequence length="168" mass="19400">MSEKTNWFVMYTAPRAEKKVAQRLVEKGTEVYLPLIEEVRQWSDRKKKVKRPLFNGYIFVRTSRERLWEALQVSGAVKFVNFSGEHAVVQQSEIDTIKRIIETGVAVEVETENIEKGENVRILGGPLQGFEGECVQKSNQDYFIIRIPSINQSMLVNVPRKFLEVLKV</sequence>
<keyword evidence="2" id="KW-0805">Transcription regulation</keyword>
<dbReference type="Proteomes" id="UP001595818">
    <property type="component" value="Unassembled WGS sequence"/>
</dbReference>
<evidence type="ECO:0000313" key="6">
    <source>
        <dbReference type="Proteomes" id="UP001595818"/>
    </source>
</evidence>
<evidence type="ECO:0000256" key="3">
    <source>
        <dbReference type="ARBA" id="ARBA00023163"/>
    </source>
</evidence>
<protein>
    <submittedName>
        <fullName evidence="5">UpxY family transcription antiterminator</fullName>
    </submittedName>
</protein>
<dbReference type="RefSeq" id="WP_377065441.1">
    <property type="nucleotide sequence ID" value="NZ_JBHSJJ010000007.1"/>
</dbReference>
<keyword evidence="1" id="KW-0889">Transcription antitermination</keyword>
<accession>A0ABV9T2X8</accession>
<keyword evidence="3" id="KW-0804">Transcription</keyword>
<dbReference type="NCBIfam" id="NF033644">
    <property type="entry name" value="antiterm_UpxY"/>
    <property type="match status" value="1"/>
</dbReference>
<dbReference type="EMBL" id="JBHSJJ010000007">
    <property type="protein sequence ID" value="MFC4872862.1"/>
    <property type="molecule type" value="Genomic_DNA"/>
</dbReference>
<dbReference type="Pfam" id="PF02357">
    <property type="entry name" value="NusG"/>
    <property type="match status" value="1"/>
</dbReference>
<feature type="domain" description="NusG-like N-terminal" evidence="4">
    <location>
        <begin position="4"/>
        <end position="101"/>
    </location>
</feature>
<dbReference type="CDD" id="cd09895">
    <property type="entry name" value="NGN_SP_UpxY"/>
    <property type="match status" value="1"/>
</dbReference>
<dbReference type="Gene3D" id="3.30.70.940">
    <property type="entry name" value="NusG, N-terminal domain"/>
    <property type="match status" value="1"/>
</dbReference>
<evidence type="ECO:0000313" key="5">
    <source>
        <dbReference type="EMBL" id="MFC4872862.1"/>
    </source>
</evidence>
<dbReference type="InterPro" id="IPR036735">
    <property type="entry name" value="NGN_dom_sf"/>
</dbReference>
<gene>
    <name evidence="5" type="ORF">ACFPFU_14290</name>
</gene>
<dbReference type="PANTHER" id="PTHR30265:SF4">
    <property type="entry name" value="KOW MOTIF FAMILY PROTEIN, EXPRESSED"/>
    <property type="match status" value="1"/>
</dbReference>
<evidence type="ECO:0000256" key="1">
    <source>
        <dbReference type="ARBA" id="ARBA00022814"/>
    </source>
</evidence>
<evidence type="ECO:0000259" key="4">
    <source>
        <dbReference type="SMART" id="SM00738"/>
    </source>
</evidence>
<proteinExistence type="predicted"/>
<dbReference type="InterPro" id="IPR006645">
    <property type="entry name" value="NGN-like_dom"/>
</dbReference>
<evidence type="ECO:0000256" key="2">
    <source>
        <dbReference type="ARBA" id="ARBA00023015"/>
    </source>
</evidence>
<dbReference type="PANTHER" id="PTHR30265">
    <property type="entry name" value="RHO-INTERACTING TRANSCRIPTION TERMINATION FACTOR NUSG"/>
    <property type="match status" value="1"/>
</dbReference>
<comment type="caution">
    <text evidence="5">The sequence shown here is derived from an EMBL/GenBank/DDBJ whole genome shotgun (WGS) entry which is preliminary data.</text>
</comment>